<comment type="cofactor">
    <cofactor evidence="2">
        <name>NADP(+)</name>
        <dbReference type="ChEBI" id="CHEBI:58349"/>
    </cofactor>
</comment>
<dbReference type="Proteomes" id="UP000603141">
    <property type="component" value="Unassembled WGS sequence"/>
</dbReference>
<feature type="domain" description="NAD(P)-binding" evidence="7">
    <location>
        <begin position="6"/>
        <end position="323"/>
    </location>
</feature>
<name>A0A934VVR2_9BACT</name>
<evidence type="ECO:0000256" key="2">
    <source>
        <dbReference type="ARBA" id="ARBA00001937"/>
    </source>
</evidence>
<dbReference type="EMBL" id="JAENIJ010000011">
    <property type="protein sequence ID" value="MBK1882470.1"/>
    <property type="molecule type" value="Genomic_DNA"/>
</dbReference>
<dbReference type="GO" id="GO:0008446">
    <property type="term" value="F:GDP-mannose 4,6-dehydratase activity"/>
    <property type="evidence" value="ECO:0007669"/>
    <property type="project" value="UniProtKB-EC"/>
</dbReference>
<dbReference type="CDD" id="cd05260">
    <property type="entry name" value="GDP_MD_SDR_e"/>
    <property type="match status" value="1"/>
</dbReference>
<keyword evidence="5" id="KW-0456">Lyase</keyword>
<dbReference type="InterPro" id="IPR006368">
    <property type="entry name" value="GDP_Man_deHydtase"/>
</dbReference>
<evidence type="ECO:0000256" key="1">
    <source>
        <dbReference type="ARBA" id="ARBA00000188"/>
    </source>
</evidence>
<dbReference type="Gene3D" id="3.40.50.720">
    <property type="entry name" value="NAD(P)-binding Rossmann-like Domain"/>
    <property type="match status" value="1"/>
</dbReference>
<dbReference type="EC" id="4.2.1.47" evidence="4"/>
<dbReference type="PANTHER" id="PTHR43715:SF1">
    <property type="entry name" value="GDP-MANNOSE 4,6 DEHYDRATASE"/>
    <property type="match status" value="1"/>
</dbReference>
<dbReference type="GO" id="GO:0042351">
    <property type="term" value="P:'de novo' GDP-L-fucose biosynthetic process"/>
    <property type="evidence" value="ECO:0007669"/>
    <property type="project" value="TreeGrafter"/>
</dbReference>
<dbReference type="FunFam" id="3.40.50.720:FF:000924">
    <property type="entry name" value="GDP-mannose 4,6 dehydratase"/>
    <property type="match status" value="1"/>
</dbReference>
<comment type="similarity">
    <text evidence="3">Belongs to the NAD(P)-dependent epimerase/dehydratase family. GDP-mannose 4,6-dehydratase subfamily.</text>
</comment>
<evidence type="ECO:0000259" key="7">
    <source>
        <dbReference type="Pfam" id="PF16363"/>
    </source>
</evidence>
<proteinExistence type="inferred from homology"/>
<dbReference type="AlphaFoldDB" id="A0A934VVR2"/>
<evidence type="ECO:0000256" key="6">
    <source>
        <dbReference type="ARBA" id="ARBA00059383"/>
    </source>
</evidence>
<dbReference type="Pfam" id="PF16363">
    <property type="entry name" value="GDP_Man_Dehyd"/>
    <property type="match status" value="1"/>
</dbReference>
<organism evidence="8 9">
    <name type="scientific">Luteolibacter pohnpeiensis</name>
    <dbReference type="NCBI Taxonomy" id="454153"/>
    <lineage>
        <taxon>Bacteria</taxon>
        <taxon>Pseudomonadati</taxon>
        <taxon>Verrucomicrobiota</taxon>
        <taxon>Verrucomicrobiia</taxon>
        <taxon>Verrucomicrobiales</taxon>
        <taxon>Verrucomicrobiaceae</taxon>
        <taxon>Luteolibacter</taxon>
    </lineage>
</organism>
<evidence type="ECO:0000313" key="9">
    <source>
        <dbReference type="Proteomes" id="UP000603141"/>
    </source>
</evidence>
<comment type="caution">
    <text evidence="8">The sequence shown here is derived from an EMBL/GenBank/DDBJ whole genome shotgun (WGS) entry which is preliminary data.</text>
</comment>
<evidence type="ECO:0000256" key="3">
    <source>
        <dbReference type="ARBA" id="ARBA00009263"/>
    </source>
</evidence>
<evidence type="ECO:0000313" key="8">
    <source>
        <dbReference type="EMBL" id="MBK1882470.1"/>
    </source>
</evidence>
<evidence type="ECO:0000256" key="4">
    <source>
        <dbReference type="ARBA" id="ARBA00011989"/>
    </source>
</evidence>
<dbReference type="SUPFAM" id="SSF51735">
    <property type="entry name" value="NAD(P)-binding Rossmann-fold domains"/>
    <property type="match status" value="1"/>
</dbReference>
<dbReference type="InterPro" id="IPR016040">
    <property type="entry name" value="NAD(P)-bd_dom"/>
</dbReference>
<comment type="function">
    <text evidence="6">Catalyzes the conversion of GDP-D-mannose to GDP-4-dehydro-6-deoxy-D-mannose.</text>
</comment>
<accession>A0A934VVR2</accession>
<gene>
    <name evidence="8" type="ORF">JIN85_08590</name>
</gene>
<keyword evidence="9" id="KW-1185">Reference proteome</keyword>
<reference evidence="8" key="1">
    <citation type="submission" date="2021-01" db="EMBL/GenBank/DDBJ databases">
        <title>Modified the classification status of verrucomicrobia.</title>
        <authorList>
            <person name="Feng X."/>
        </authorList>
    </citation>
    <scope>NUCLEOTIDE SEQUENCE</scope>
    <source>
        <strain evidence="8">KCTC 22041</strain>
    </source>
</reference>
<comment type="catalytic activity">
    <reaction evidence="1">
        <text>GDP-alpha-D-mannose = GDP-4-dehydro-alpha-D-rhamnose + H2O</text>
        <dbReference type="Rhea" id="RHEA:23820"/>
        <dbReference type="ChEBI" id="CHEBI:15377"/>
        <dbReference type="ChEBI" id="CHEBI:57527"/>
        <dbReference type="ChEBI" id="CHEBI:57964"/>
        <dbReference type="EC" id="4.2.1.47"/>
    </reaction>
</comment>
<protein>
    <recommendedName>
        <fullName evidence="4">GDP-mannose 4,6-dehydratase</fullName>
        <ecNumber evidence="4">4.2.1.47</ecNumber>
    </recommendedName>
</protein>
<dbReference type="PANTHER" id="PTHR43715">
    <property type="entry name" value="GDP-MANNOSE 4,6-DEHYDRATASE"/>
    <property type="match status" value="1"/>
</dbReference>
<dbReference type="Gene3D" id="3.90.25.10">
    <property type="entry name" value="UDP-galactose 4-epimerase, domain 1"/>
    <property type="match status" value="1"/>
</dbReference>
<dbReference type="InterPro" id="IPR036291">
    <property type="entry name" value="NAD(P)-bd_dom_sf"/>
</dbReference>
<dbReference type="RefSeq" id="WP_200269639.1">
    <property type="nucleotide sequence ID" value="NZ_JAENIJ010000011.1"/>
</dbReference>
<evidence type="ECO:0000256" key="5">
    <source>
        <dbReference type="ARBA" id="ARBA00023239"/>
    </source>
</evidence>
<sequence>MSKRALISGITGQDGSYLAELLLEKGYEVHGLVRRSSQFNRARIEHLRSEGKKLELHYADLGDQTTLRRIFNKIEPDEFYHLAGQSHVGLSFEIPESTVAETAIATLGLLEICRDLKNPPRFFHAASSEVFGVPADSPQTEETPFRPVNPYGCAKAFAANLCKVYRQAHGMFIVNGILYNHESPRRGENFVTKKIVSTVARISRGSDEILELGNLDSERDWGYAPEFVDAIWRTLQHNKADDYIIATGTSTTVRNFAISAFSRAGITLEFSGSGENEKAVDSKSKRVLLRVNPKFFRPVDSHLLMGDASRIRQTLGWKPSVTGILVAKEMLNELE</sequence>